<organism evidence="2 3">
    <name type="scientific">Vitis vinifera</name>
    <name type="common">Grape</name>
    <dbReference type="NCBI Taxonomy" id="29760"/>
    <lineage>
        <taxon>Eukaryota</taxon>
        <taxon>Viridiplantae</taxon>
        <taxon>Streptophyta</taxon>
        <taxon>Embryophyta</taxon>
        <taxon>Tracheophyta</taxon>
        <taxon>Spermatophyta</taxon>
        <taxon>Magnoliopsida</taxon>
        <taxon>eudicotyledons</taxon>
        <taxon>Gunneridae</taxon>
        <taxon>Pentapetalae</taxon>
        <taxon>rosids</taxon>
        <taxon>Vitales</taxon>
        <taxon>Vitaceae</taxon>
        <taxon>Viteae</taxon>
        <taxon>Vitis</taxon>
    </lineage>
</organism>
<gene>
    <name evidence="2" type="ordered locus">VIT_11s0052g00950</name>
</gene>
<evidence type="ECO:0000313" key="2">
    <source>
        <dbReference type="EMBL" id="CCB44650.1"/>
    </source>
</evidence>
<evidence type="ECO:0000313" key="3">
    <source>
        <dbReference type="Proteomes" id="UP000009183"/>
    </source>
</evidence>
<dbReference type="HOGENOM" id="CLU_2113405_0_0_1"/>
<feature type="compositionally biased region" description="Basic and acidic residues" evidence="1">
    <location>
        <begin position="1"/>
        <end position="10"/>
    </location>
</feature>
<name>F6GXG4_VITVI</name>
<feature type="region of interest" description="Disordered" evidence="1">
    <location>
        <begin position="1"/>
        <end position="23"/>
    </location>
</feature>
<dbReference type="PaxDb" id="29760-VIT_11s0052g00950.t01"/>
<proteinExistence type="predicted"/>
<dbReference type="EMBL" id="FN594964">
    <property type="protein sequence ID" value="CCB44650.1"/>
    <property type="molecule type" value="Genomic_DNA"/>
</dbReference>
<dbReference type="InParanoid" id="F6GXG4"/>
<protein>
    <submittedName>
        <fullName evidence="2">Uncharacterized protein</fullName>
    </submittedName>
</protein>
<dbReference type="PANTHER" id="PTHR34949:SF3">
    <property type="entry name" value="OS08G0244100 PROTEIN"/>
    <property type="match status" value="1"/>
</dbReference>
<reference evidence="3" key="1">
    <citation type="journal article" date="2007" name="Nature">
        <title>The grapevine genome sequence suggests ancestral hexaploidization in major angiosperm phyla.</title>
        <authorList>
            <consortium name="The French-Italian Public Consortium for Grapevine Genome Characterization."/>
            <person name="Jaillon O."/>
            <person name="Aury J.-M."/>
            <person name="Noel B."/>
            <person name="Policriti A."/>
            <person name="Clepet C."/>
            <person name="Casagrande A."/>
            <person name="Choisne N."/>
            <person name="Aubourg S."/>
            <person name="Vitulo N."/>
            <person name="Jubin C."/>
            <person name="Vezzi A."/>
            <person name="Legeai F."/>
            <person name="Hugueney P."/>
            <person name="Dasilva C."/>
            <person name="Horner D."/>
            <person name="Mica E."/>
            <person name="Jublot D."/>
            <person name="Poulain J."/>
            <person name="Bruyere C."/>
            <person name="Billault A."/>
            <person name="Segurens B."/>
            <person name="Gouyvenoux M."/>
            <person name="Ugarte E."/>
            <person name="Cattonaro F."/>
            <person name="Anthouard V."/>
            <person name="Vico V."/>
            <person name="Del Fabbro C."/>
            <person name="Alaux M."/>
            <person name="Di Gaspero G."/>
            <person name="Dumas V."/>
            <person name="Felice N."/>
            <person name="Paillard S."/>
            <person name="Juman I."/>
            <person name="Moroldo M."/>
            <person name="Scalabrin S."/>
            <person name="Canaguier A."/>
            <person name="Le Clainche I."/>
            <person name="Malacrida G."/>
            <person name="Durand E."/>
            <person name="Pesole G."/>
            <person name="Laucou V."/>
            <person name="Chatelet P."/>
            <person name="Merdinoglu D."/>
            <person name="Delledonne M."/>
            <person name="Pezzotti M."/>
            <person name="Lecharny A."/>
            <person name="Scarpelli C."/>
            <person name="Artiguenave F."/>
            <person name="Pe M.E."/>
            <person name="Valle G."/>
            <person name="Morgante M."/>
            <person name="Caboche M."/>
            <person name="Adam-Blondon A.-F."/>
            <person name="Weissenbach J."/>
            <person name="Quetier F."/>
            <person name="Wincker P."/>
        </authorList>
    </citation>
    <scope>NUCLEOTIDE SEQUENCE [LARGE SCALE GENOMIC DNA]</scope>
    <source>
        <strain evidence="3">cv. Pinot noir / PN40024</strain>
    </source>
</reference>
<dbReference type="PANTHER" id="PTHR34949">
    <property type="entry name" value="OS05G0443700 PROTEIN"/>
    <property type="match status" value="1"/>
</dbReference>
<evidence type="ECO:0000256" key="1">
    <source>
        <dbReference type="SAM" id="MobiDB-lite"/>
    </source>
</evidence>
<dbReference type="Proteomes" id="UP000009183">
    <property type="component" value="Chromosome 11"/>
</dbReference>
<sequence length="115" mass="13103">MPDEIKDRTTGTRRTGNSPPGSWKIVIADEDEHSKKLVPSIEATPKGKGSKAVLWKQRWGEHPQAKRGINWFNQCLLYSIQTETEMASIARNQDVRQELLAVLEDFWNIINISIS</sequence>
<dbReference type="AlphaFoldDB" id="F6GXG4"/>
<accession>F6GXG4</accession>
<keyword evidence="3" id="KW-1185">Reference proteome</keyword>